<dbReference type="EMBL" id="JABRWJ010000010">
    <property type="protein sequence ID" value="NRF71177.1"/>
    <property type="molecule type" value="Genomic_DNA"/>
</dbReference>
<dbReference type="CDD" id="cd01108">
    <property type="entry name" value="HTH_CueR"/>
    <property type="match status" value="1"/>
</dbReference>
<name>A0ABX2ER35_9BURK</name>
<dbReference type="InterPro" id="IPR015358">
    <property type="entry name" value="Tscrpt_reg_MerR_DNA-bd"/>
</dbReference>
<dbReference type="PROSITE" id="PS50937">
    <property type="entry name" value="HTH_MERR_2"/>
    <property type="match status" value="1"/>
</dbReference>
<dbReference type="PANTHER" id="PTHR30204:SF94">
    <property type="entry name" value="HEAVY METAL-DEPENDENT TRANSCRIPTIONAL REGULATOR HI_0293-RELATED"/>
    <property type="match status" value="1"/>
</dbReference>
<dbReference type="NCBIfam" id="TIGR02044">
    <property type="entry name" value="CueR"/>
    <property type="match status" value="1"/>
</dbReference>
<dbReference type="InterPro" id="IPR011789">
    <property type="entry name" value="CueR"/>
</dbReference>
<feature type="domain" description="HTH merR-type" evidence="7">
    <location>
        <begin position="1"/>
        <end position="69"/>
    </location>
</feature>
<dbReference type="Pfam" id="PF00376">
    <property type="entry name" value="MerR"/>
    <property type="match status" value="1"/>
</dbReference>
<evidence type="ECO:0000256" key="5">
    <source>
        <dbReference type="ARBA" id="ARBA00023163"/>
    </source>
</evidence>
<dbReference type="SMART" id="SM00422">
    <property type="entry name" value="HTH_MERR"/>
    <property type="match status" value="1"/>
</dbReference>
<evidence type="ECO:0000256" key="1">
    <source>
        <dbReference type="ARBA" id="ARBA00004496"/>
    </source>
</evidence>
<dbReference type="Proteomes" id="UP000737171">
    <property type="component" value="Unassembled WGS sequence"/>
</dbReference>
<dbReference type="Gene3D" id="1.10.1660.10">
    <property type="match status" value="1"/>
</dbReference>
<gene>
    <name evidence="8" type="primary">cueR</name>
    <name evidence="8" type="ORF">HLB44_29710</name>
</gene>
<evidence type="ECO:0000256" key="6">
    <source>
        <dbReference type="SAM" id="MobiDB-lite"/>
    </source>
</evidence>
<reference evidence="8 9" key="1">
    <citation type="submission" date="2020-05" db="EMBL/GenBank/DDBJ databases">
        <title>Aquincola sp. isolate from soil.</title>
        <authorList>
            <person name="Han J."/>
            <person name="Kim D.-U."/>
        </authorList>
    </citation>
    <scope>NUCLEOTIDE SEQUENCE [LARGE SCALE GENOMIC DNA]</scope>
    <source>
        <strain evidence="8 9">S2</strain>
    </source>
</reference>
<keyword evidence="5" id="KW-0804">Transcription</keyword>
<feature type="compositionally biased region" description="Basic and acidic residues" evidence="6">
    <location>
        <begin position="138"/>
        <end position="153"/>
    </location>
</feature>
<dbReference type="SUPFAM" id="SSF46955">
    <property type="entry name" value="Putative DNA-binding domain"/>
    <property type="match status" value="1"/>
</dbReference>
<dbReference type="PROSITE" id="PS00552">
    <property type="entry name" value="HTH_MERR_1"/>
    <property type="match status" value="1"/>
</dbReference>
<evidence type="ECO:0000256" key="2">
    <source>
        <dbReference type="ARBA" id="ARBA00022490"/>
    </source>
</evidence>
<evidence type="ECO:0000313" key="9">
    <source>
        <dbReference type="Proteomes" id="UP000737171"/>
    </source>
</evidence>
<evidence type="ECO:0000256" key="4">
    <source>
        <dbReference type="ARBA" id="ARBA00023125"/>
    </source>
</evidence>
<keyword evidence="2" id="KW-0963">Cytoplasm</keyword>
<organism evidence="8 9">
    <name type="scientific">Pseudaquabacterium terrae</name>
    <dbReference type="NCBI Taxonomy" id="2732868"/>
    <lineage>
        <taxon>Bacteria</taxon>
        <taxon>Pseudomonadati</taxon>
        <taxon>Pseudomonadota</taxon>
        <taxon>Betaproteobacteria</taxon>
        <taxon>Burkholderiales</taxon>
        <taxon>Sphaerotilaceae</taxon>
        <taxon>Pseudaquabacterium</taxon>
    </lineage>
</organism>
<evidence type="ECO:0000313" key="8">
    <source>
        <dbReference type="EMBL" id="NRF71177.1"/>
    </source>
</evidence>
<dbReference type="Pfam" id="PF09278">
    <property type="entry name" value="MerR-DNA-bind"/>
    <property type="match status" value="1"/>
</dbReference>
<protein>
    <submittedName>
        <fullName evidence="8">Cu(I)-responsive transcriptional regulator</fullName>
    </submittedName>
</protein>
<keyword evidence="3" id="KW-0805">Transcription regulation</keyword>
<comment type="subcellular location">
    <subcellularLocation>
        <location evidence="1">Cytoplasm</location>
    </subcellularLocation>
</comment>
<feature type="region of interest" description="Disordered" evidence="6">
    <location>
        <begin position="131"/>
        <end position="178"/>
    </location>
</feature>
<dbReference type="PANTHER" id="PTHR30204">
    <property type="entry name" value="REDOX-CYCLING DRUG-SENSING TRANSCRIPTIONAL ACTIVATOR SOXR"/>
    <property type="match status" value="1"/>
</dbReference>
<dbReference type="InterPro" id="IPR000551">
    <property type="entry name" value="MerR-type_HTH_dom"/>
</dbReference>
<proteinExistence type="predicted"/>
<comment type="caution">
    <text evidence="8">The sequence shown here is derived from an EMBL/GenBank/DDBJ whole genome shotgun (WGS) entry which is preliminary data.</text>
</comment>
<sequence>MNIGEAAHAAGVTAKMIRHYESLGLIAEASRTDAGYRQYTARDVTVLRFIRQSRSLGFAIRQIEQLLGLWADTQRESRDVKALAREHIADLDRKMAEMAQMKAALETMASACHGDQRADCPILRTLSSDAAAAMPIPKRAEKQPRADRTRRNDATPPTHGGLMAWMHGLGSPGAIGHA</sequence>
<evidence type="ECO:0000259" key="7">
    <source>
        <dbReference type="PROSITE" id="PS50937"/>
    </source>
</evidence>
<dbReference type="InterPro" id="IPR009061">
    <property type="entry name" value="DNA-bd_dom_put_sf"/>
</dbReference>
<evidence type="ECO:0000256" key="3">
    <source>
        <dbReference type="ARBA" id="ARBA00023015"/>
    </source>
</evidence>
<accession>A0ABX2ER35</accession>
<keyword evidence="4" id="KW-0238">DNA-binding</keyword>
<keyword evidence="9" id="KW-1185">Reference proteome</keyword>
<dbReference type="PRINTS" id="PR00040">
    <property type="entry name" value="HTHMERR"/>
</dbReference>
<dbReference type="InterPro" id="IPR047057">
    <property type="entry name" value="MerR_fam"/>
</dbReference>